<evidence type="ECO:0000313" key="2">
    <source>
        <dbReference type="EMBL" id="TNN54209.1"/>
    </source>
</evidence>
<evidence type="ECO:0000256" key="1">
    <source>
        <dbReference type="SAM" id="MobiDB-lite"/>
    </source>
</evidence>
<comment type="caution">
    <text evidence="2">The sequence shown here is derived from an EMBL/GenBank/DDBJ whole genome shotgun (WGS) entry which is preliminary data.</text>
</comment>
<protein>
    <submittedName>
        <fullName evidence="2">Uncharacterized protein</fullName>
    </submittedName>
</protein>
<dbReference type="AlphaFoldDB" id="A0A4Z2GLJ6"/>
<evidence type="ECO:0000313" key="3">
    <source>
        <dbReference type="Proteomes" id="UP000314294"/>
    </source>
</evidence>
<keyword evidence="3" id="KW-1185">Reference proteome</keyword>
<organism evidence="2 3">
    <name type="scientific">Liparis tanakae</name>
    <name type="common">Tanaka's snailfish</name>
    <dbReference type="NCBI Taxonomy" id="230148"/>
    <lineage>
        <taxon>Eukaryota</taxon>
        <taxon>Metazoa</taxon>
        <taxon>Chordata</taxon>
        <taxon>Craniata</taxon>
        <taxon>Vertebrata</taxon>
        <taxon>Euteleostomi</taxon>
        <taxon>Actinopterygii</taxon>
        <taxon>Neopterygii</taxon>
        <taxon>Teleostei</taxon>
        <taxon>Neoteleostei</taxon>
        <taxon>Acanthomorphata</taxon>
        <taxon>Eupercaria</taxon>
        <taxon>Perciformes</taxon>
        <taxon>Cottioidei</taxon>
        <taxon>Cottales</taxon>
        <taxon>Liparidae</taxon>
        <taxon>Liparis</taxon>
    </lineage>
</organism>
<dbReference type="Proteomes" id="UP000314294">
    <property type="component" value="Unassembled WGS sequence"/>
</dbReference>
<feature type="region of interest" description="Disordered" evidence="1">
    <location>
        <begin position="51"/>
        <end position="75"/>
    </location>
</feature>
<proteinExistence type="predicted"/>
<reference evidence="2 3" key="1">
    <citation type="submission" date="2019-03" db="EMBL/GenBank/DDBJ databases">
        <title>First draft genome of Liparis tanakae, snailfish: a comprehensive survey of snailfish specific genes.</title>
        <authorList>
            <person name="Kim W."/>
            <person name="Song I."/>
            <person name="Jeong J.-H."/>
            <person name="Kim D."/>
            <person name="Kim S."/>
            <person name="Ryu S."/>
            <person name="Song J.Y."/>
            <person name="Lee S.K."/>
        </authorList>
    </citation>
    <scope>NUCLEOTIDE SEQUENCE [LARGE SCALE GENOMIC DNA]</scope>
    <source>
        <tissue evidence="2">Muscle</tissue>
    </source>
</reference>
<sequence length="100" mass="10695">MTSMCGRDSAGLRSYRWILPSYVIKPTRTSDRASPPSLHTHIRLTSPTCVRAKGVSSAPSGRRLRRAVGPSQGTQYEAERMARGLALPGDGHAGSKDTSG</sequence>
<dbReference type="EMBL" id="SRLO01000491">
    <property type="protein sequence ID" value="TNN54209.1"/>
    <property type="molecule type" value="Genomic_DNA"/>
</dbReference>
<name>A0A4Z2GLJ6_9TELE</name>
<feature type="region of interest" description="Disordered" evidence="1">
    <location>
        <begin position="81"/>
        <end position="100"/>
    </location>
</feature>
<gene>
    <name evidence="2" type="ORF">EYF80_035571</name>
</gene>
<accession>A0A4Z2GLJ6</accession>